<protein>
    <submittedName>
        <fullName evidence="2">Uncharacterized protein</fullName>
    </submittedName>
</protein>
<sequence>MDRHAVLPKSLEPSEKQREGIQSRDTEVKVSDRVPESDIFTLRSSDDI</sequence>
<feature type="compositionally biased region" description="Basic and acidic residues" evidence="1">
    <location>
        <begin position="12"/>
        <end position="32"/>
    </location>
</feature>
<evidence type="ECO:0000313" key="3">
    <source>
        <dbReference type="Proteomes" id="UP000030649"/>
    </source>
</evidence>
<organism evidence="2 3">
    <name type="scientific">Haloquadratum walsbyi J07HQW1</name>
    <dbReference type="NCBI Taxonomy" id="1238424"/>
    <lineage>
        <taxon>Archaea</taxon>
        <taxon>Methanobacteriati</taxon>
        <taxon>Methanobacteriota</taxon>
        <taxon>Stenosarchaea group</taxon>
        <taxon>Halobacteria</taxon>
        <taxon>Halobacteriales</taxon>
        <taxon>Haloferacaceae</taxon>
        <taxon>Haloquadratum</taxon>
    </lineage>
</organism>
<evidence type="ECO:0000313" key="2">
    <source>
        <dbReference type="EMBL" id="ERG93458.1"/>
    </source>
</evidence>
<evidence type="ECO:0000256" key="1">
    <source>
        <dbReference type="SAM" id="MobiDB-lite"/>
    </source>
</evidence>
<gene>
    <name evidence="2" type="ORF">J07HQW1_03520</name>
</gene>
<proteinExistence type="predicted"/>
<dbReference type="HOGENOM" id="CLU_3147911_0_0_2"/>
<dbReference type="AlphaFoldDB" id="U1NA58"/>
<dbReference type="EMBL" id="KE356560">
    <property type="protein sequence ID" value="ERG93458.1"/>
    <property type="molecule type" value="Genomic_DNA"/>
</dbReference>
<name>U1NA58_9EURY</name>
<reference evidence="2 3" key="1">
    <citation type="journal article" date="2013" name="PLoS ONE">
        <title>Assembly-driven community genomics of a hypersaline microbial ecosystem.</title>
        <authorList>
            <person name="Podell S."/>
            <person name="Ugalde J.A."/>
            <person name="Narasingarao P."/>
            <person name="Banfield J.F."/>
            <person name="Heidelberg K.B."/>
            <person name="Allen E.E."/>
        </authorList>
    </citation>
    <scope>NUCLEOTIDE SEQUENCE [LARGE SCALE GENOMIC DNA]</scope>
    <source>
        <strain evidence="3">J07HQW1</strain>
    </source>
</reference>
<accession>U1NA58</accession>
<dbReference type="Proteomes" id="UP000030649">
    <property type="component" value="Unassembled WGS sequence"/>
</dbReference>
<feature type="region of interest" description="Disordered" evidence="1">
    <location>
        <begin position="1"/>
        <end position="32"/>
    </location>
</feature>